<dbReference type="InterPro" id="IPR007568">
    <property type="entry name" value="RTA1"/>
</dbReference>
<comment type="subcellular location">
    <subcellularLocation>
        <location evidence="1">Membrane</location>
        <topology evidence="1">Multi-pass membrane protein</topology>
    </subcellularLocation>
</comment>
<feature type="transmembrane region" description="Helical" evidence="5">
    <location>
        <begin position="80"/>
        <end position="100"/>
    </location>
</feature>
<organism evidence="6 7">
    <name type="scientific">Verruconis gallopava</name>
    <dbReference type="NCBI Taxonomy" id="253628"/>
    <lineage>
        <taxon>Eukaryota</taxon>
        <taxon>Fungi</taxon>
        <taxon>Dikarya</taxon>
        <taxon>Ascomycota</taxon>
        <taxon>Pezizomycotina</taxon>
        <taxon>Dothideomycetes</taxon>
        <taxon>Pleosporomycetidae</taxon>
        <taxon>Venturiales</taxon>
        <taxon>Sympoventuriaceae</taxon>
        <taxon>Verruconis</taxon>
    </lineage>
</organism>
<keyword evidence="4 5" id="KW-0472">Membrane</keyword>
<protein>
    <recommendedName>
        <fullName evidence="8">RTA1 like protein</fullName>
    </recommendedName>
</protein>
<dbReference type="GeneID" id="27313428"/>
<dbReference type="AlphaFoldDB" id="A0A0D2A8Z1"/>
<dbReference type="HOGENOM" id="CLU_033465_3_1_1"/>
<name>A0A0D2A8Z1_9PEZI</name>
<reference evidence="6 7" key="1">
    <citation type="submission" date="2015-01" db="EMBL/GenBank/DDBJ databases">
        <title>The Genome Sequence of Ochroconis gallopava CBS43764.</title>
        <authorList>
            <consortium name="The Broad Institute Genomics Platform"/>
            <person name="Cuomo C."/>
            <person name="de Hoog S."/>
            <person name="Gorbushina A."/>
            <person name="Stielow B."/>
            <person name="Teixiera M."/>
            <person name="Abouelleil A."/>
            <person name="Chapman S.B."/>
            <person name="Priest M."/>
            <person name="Young S.K."/>
            <person name="Wortman J."/>
            <person name="Nusbaum C."/>
            <person name="Birren B."/>
        </authorList>
    </citation>
    <scope>NUCLEOTIDE SEQUENCE [LARGE SCALE GENOMIC DNA]</scope>
    <source>
        <strain evidence="6 7">CBS 43764</strain>
    </source>
</reference>
<evidence type="ECO:0000313" key="6">
    <source>
        <dbReference type="EMBL" id="KIW03233.1"/>
    </source>
</evidence>
<accession>A0A0D2A8Z1</accession>
<dbReference type="PANTHER" id="PTHR31465">
    <property type="entry name" value="PROTEIN RTA1-RELATED"/>
    <property type="match status" value="1"/>
</dbReference>
<dbReference type="EMBL" id="KN847545">
    <property type="protein sequence ID" value="KIW03233.1"/>
    <property type="molecule type" value="Genomic_DNA"/>
</dbReference>
<sequence length="280" mass="31968">MVVPRDDTGFKIFRYDPSTAAAVIFTLLFASTTFLHFYQIVRTRTWYFIVFFIGGLCETLGYIGRIVSSTQTPNWTLGPYIINSVLTLVAPTLFAASIYMELGRIVELVDGDVYLFVKRRWLTATFVSGDILSFFMQGAGGGLMASQNQSSRDTGSNVIVGGLFIQIIFFSVFVLAAWLFHSRMNRGPTNRSLSVPWKKHMRALYIVSALILVRSIFRVVEFIQGFDGYLIRHEVYIYIFDAALMFIAMVYMNWVHPSEIQMLMRGGKSVKWFKLQEIRA</sequence>
<dbReference type="FunCoup" id="A0A0D2A8Z1">
    <property type="interactions" value="19"/>
</dbReference>
<feature type="transmembrane region" description="Helical" evidence="5">
    <location>
        <begin position="235"/>
        <end position="255"/>
    </location>
</feature>
<dbReference type="Pfam" id="PF04479">
    <property type="entry name" value="RTA1"/>
    <property type="match status" value="1"/>
</dbReference>
<feature type="transmembrane region" description="Helical" evidence="5">
    <location>
        <begin position="20"/>
        <end position="38"/>
    </location>
</feature>
<dbReference type="OrthoDB" id="3358017at2759"/>
<evidence type="ECO:0008006" key="8">
    <source>
        <dbReference type="Google" id="ProtNLM"/>
    </source>
</evidence>
<keyword evidence="3 5" id="KW-1133">Transmembrane helix</keyword>
<keyword evidence="7" id="KW-1185">Reference proteome</keyword>
<gene>
    <name evidence="6" type="ORF">PV09_05455</name>
</gene>
<feature type="transmembrane region" description="Helical" evidence="5">
    <location>
        <begin position="202"/>
        <end position="223"/>
    </location>
</feature>
<evidence type="ECO:0000313" key="7">
    <source>
        <dbReference type="Proteomes" id="UP000053259"/>
    </source>
</evidence>
<dbReference type="InParanoid" id="A0A0D2A8Z1"/>
<feature type="transmembrane region" description="Helical" evidence="5">
    <location>
        <begin position="159"/>
        <end position="181"/>
    </location>
</feature>
<evidence type="ECO:0000256" key="2">
    <source>
        <dbReference type="ARBA" id="ARBA00022692"/>
    </source>
</evidence>
<feature type="transmembrane region" description="Helical" evidence="5">
    <location>
        <begin position="45"/>
        <end position="68"/>
    </location>
</feature>
<dbReference type="RefSeq" id="XP_016213102.1">
    <property type="nucleotide sequence ID" value="XM_016358963.1"/>
</dbReference>
<keyword evidence="2 5" id="KW-0812">Transmembrane</keyword>
<evidence type="ECO:0000256" key="4">
    <source>
        <dbReference type="ARBA" id="ARBA00023136"/>
    </source>
</evidence>
<dbReference type="GO" id="GO:0016020">
    <property type="term" value="C:membrane"/>
    <property type="evidence" value="ECO:0007669"/>
    <property type="project" value="UniProtKB-SubCell"/>
</dbReference>
<proteinExistence type="predicted"/>
<feature type="transmembrane region" description="Helical" evidence="5">
    <location>
        <begin position="121"/>
        <end position="139"/>
    </location>
</feature>
<evidence type="ECO:0000256" key="5">
    <source>
        <dbReference type="SAM" id="Phobius"/>
    </source>
</evidence>
<dbReference type="STRING" id="253628.A0A0D2A8Z1"/>
<dbReference type="Proteomes" id="UP000053259">
    <property type="component" value="Unassembled WGS sequence"/>
</dbReference>
<evidence type="ECO:0000256" key="3">
    <source>
        <dbReference type="ARBA" id="ARBA00022989"/>
    </source>
</evidence>
<evidence type="ECO:0000256" key="1">
    <source>
        <dbReference type="ARBA" id="ARBA00004141"/>
    </source>
</evidence>
<dbReference type="VEuPathDB" id="FungiDB:PV09_05455"/>
<dbReference type="PANTHER" id="PTHR31465:SF35">
    <property type="entry name" value="RTA1 DOMAIN PROTEIN-RELATED"/>
    <property type="match status" value="1"/>
</dbReference>